<evidence type="ECO:0008006" key="4">
    <source>
        <dbReference type="Google" id="ProtNLM"/>
    </source>
</evidence>
<comment type="caution">
    <text evidence="2">The sequence shown here is derived from an EMBL/GenBank/DDBJ whole genome shotgun (WGS) entry which is preliminary data.</text>
</comment>
<sequence>MYTSSTSRRGRGSGRFANSAPSTPLPPDRDIMEGLHLTSLQTLAIPTITSVAKDVRITDLKSIGSYNWMNASSPTIVVPGKVSAGMAEQGNALPGSSRHWDVFRRPERVSHAIRVLLPVIMAVDKMQETNDSPEAFDWCGEKIDFVTDRNGLRKLMRWIDAAGTHPAPKDFRIDTQLAGSTVLLNRWETRTRVKFSGTSYGFNFEKASTDPALGCEESTGHHRIVKYDLNGLKLVVRFEVDACISTSAQVSGTKKKVEIDDLADKLAGTSLAAKSSTSPSTSSHGLTVLNGGTVVPHSSIVELTTRSEQNAAQFDWDDAYPQLFFSRTPHHFLAVHNRGRFVEVNKRELVSPELQAVERKMQPNLKKLRAALDLIKDIVLRHGQRGRLTLVCRGGKLEVFERTSKVSCLPDEVMARFEN</sequence>
<feature type="region of interest" description="Disordered" evidence="1">
    <location>
        <begin position="1"/>
        <end position="31"/>
    </location>
</feature>
<proteinExistence type="predicted"/>
<dbReference type="AlphaFoldDB" id="A0A8H6YVQ9"/>
<evidence type="ECO:0000256" key="1">
    <source>
        <dbReference type="SAM" id="MobiDB-lite"/>
    </source>
</evidence>
<name>A0A8H6YVQ9_9AGAR</name>
<evidence type="ECO:0000313" key="3">
    <source>
        <dbReference type="Proteomes" id="UP000620124"/>
    </source>
</evidence>
<dbReference type="EMBL" id="JACAZI010000003">
    <property type="protein sequence ID" value="KAF7365701.1"/>
    <property type="molecule type" value="Genomic_DNA"/>
</dbReference>
<gene>
    <name evidence="2" type="ORF">MVEN_00443800</name>
</gene>
<dbReference type="Proteomes" id="UP000620124">
    <property type="component" value="Unassembled WGS sequence"/>
</dbReference>
<evidence type="ECO:0000313" key="2">
    <source>
        <dbReference type="EMBL" id="KAF7365701.1"/>
    </source>
</evidence>
<dbReference type="PANTHER" id="PTHR35179:SF2">
    <property type="entry name" value="START DOMAIN-CONTAINING PROTEIN"/>
    <property type="match status" value="1"/>
</dbReference>
<dbReference type="OrthoDB" id="420564at2759"/>
<protein>
    <recommendedName>
        <fullName evidence="4">Geranylgeranyl pyrophosphate synthetase</fullName>
    </recommendedName>
</protein>
<reference evidence="2" key="1">
    <citation type="submission" date="2020-05" db="EMBL/GenBank/DDBJ databases">
        <title>Mycena genomes resolve the evolution of fungal bioluminescence.</title>
        <authorList>
            <person name="Tsai I.J."/>
        </authorList>
    </citation>
    <scope>NUCLEOTIDE SEQUENCE</scope>
    <source>
        <strain evidence="2">CCC161011</strain>
    </source>
</reference>
<keyword evidence="3" id="KW-1185">Reference proteome</keyword>
<accession>A0A8H6YVQ9</accession>
<dbReference type="PANTHER" id="PTHR35179">
    <property type="entry name" value="PROTEIN CBG02620"/>
    <property type="match status" value="1"/>
</dbReference>
<organism evidence="2 3">
    <name type="scientific">Mycena venus</name>
    <dbReference type="NCBI Taxonomy" id="2733690"/>
    <lineage>
        <taxon>Eukaryota</taxon>
        <taxon>Fungi</taxon>
        <taxon>Dikarya</taxon>
        <taxon>Basidiomycota</taxon>
        <taxon>Agaricomycotina</taxon>
        <taxon>Agaricomycetes</taxon>
        <taxon>Agaricomycetidae</taxon>
        <taxon>Agaricales</taxon>
        <taxon>Marasmiineae</taxon>
        <taxon>Mycenaceae</taxon>
        <taxon>Mycena</taxon>
    </lineage>
</organism>